<dbReference type="AlphaFoldDB" id="A0A7X1Z791"/>
<proteinExistence type="predicted"/>
<organism evidence="2 3">
    <name type="scientific">Lactococcus hircilactis</name>
    <dbReference type="NCBI Taxonomy" id="1494462"/>
    <lineage>
        <taxon>Bacteria</taxon>
        <taxon>Bacillati</taxon>
        <taxon>Bacillota</taxon>
        <taxon>Bacilli</taxon>
        <taxon>Lactobacillales</taxon>
        <taxon>Streptococcaceae</taxon>
        <taxon>Lactococcus</taxon>
    </lineage>
</organism>
<dbReference type="PROSITE" id="PS51257">
    <property type="entry name" value="PROKAR_LIPOPROTEIN"/>
    <property type="match status" value="1"/>
</dbReference>
<keyword evidence="3" id="KW-1185">Reference proteome</keyword>
<feature type="compositionally biased region" description="Polar residues" evidence="1">
    <location>
        <begin position="41"/>
        <end position="53"/>
    </location>
</feature>
<evidence type="ECO:0008006" key="4">
    <source>
        <dbReference type="Google" id="ProtNLM"/>
    </source>
</evidence>
<sequence>MKKLATGLVGLVGLATLLLILSGCTKKPEATKHSSSKESVKTSQTSTNNSKPKVTLTTKELVATIYIESYMAQHSTKDIPTAVNEILKQPEFMITTPLNNTFLANEHIVLVGGDLGTTITITDDKIHVQSYNGNEQFSDKYYSAKELTSKYTTHVDLLKKVVTLSDKHVAERNSLTNEELALSAYVKNYVTTNTEISSFLSEGLSKDFSVGLQDNSYHFSQGTGSSSEEITVSDNRVTCIVHNGATQTDTVNFTKEELSKLFLQYKQQLDNLLSIGKDNYTKFVDSQTTATSSTVDTTKLSEEQTKTWVKNYLLQSGDIDKTTFDEFTSIGTSLDDENCLLLSPRGRSKGNTTNDSSLGYFRINSDGELQKQNLSEVDGYGDWKTVSTTYLGSE</sequence>
<dbReference type="Proteomes" id="UP000439550">
    <property type="component" value="Unassembled WGS sequence"/>
</dbReference>
<feature type="region of interest" description="Disordered" evidence="1">
    <location>
        <begin position="28"/>
        <end position="53"/>
    </location>
</feature>
<gene>
    <name evidence="2" type="ORF">GHI93_03630</name>
</gene>
<comment type="caution">
    <text evidence="2">The sequence shown here is derived from an EMBL/GenBank/DDBJ whole genome shotgun (WGS) entry which is preliminary data.</text>
</comment>
<evidence type="ECO:0000313" key="3">
    <source>
        <dbReference type="Proteomes" id="UP000439550"/>
    </source>
</evidence>
<protein>
    <recommendedName>
        <fullName evidence="4">Lipoprotein</fullName>
    </recommendedName>
</protein>
<evidence type="ECO:0000313" key="2">
    <source>
        <dbReference type="EMBL" id="MQW39043.1"/>
    </source>
</evidence>
<evidence type="ECO:0000256" key="1">
    <source>
        <dbReference type="SAM" id="MobiDB-lite"/>
    </source>
</evidence>
<name>A0A7X1Z791_9LACT</name>
<dbReference type="OrthoDB" id="2339857at2"/>
<accession>A0A7X1Z791</accession>
<reference evidence="2 3" key="1">
    <citation type="submission" date="2019-10" db="EMBL/GenBank/DDBJ databases">
        <authorList>
            <person name="Dong K."/>
        </authorList>
    </citation>
    <scope>NUCLEOTIDE SEQUENCE [LARGE SCALE GENOMIC DNA]</scope>
    <source>
        <strain evidence="2 3">DSM 28960</strain>
    </source>
</reference>
<feature type="compositionally biased region" description="Basic and acidic residues" evidence="1">
    <location>
        <begin position="28"/>
        <end position="40"/>
    </location>
</feature>
<dbReference type="RefSeq" id="WP_153495689.1">
    <property type="nucleotide sequence ID" value="NZ_CBCRWP010000013.1"/>
</dbReference>
<dbReference type="EMBL" id="WITJ01000004">
    <property type="protein sequence ID" value="MQW39043.1"/>
    <property type="molecule type" value="Genomic_DNA"/>
</dbReference>